<dbReference type="SMART" id="SM00257">
    <property type="entry name" value="LysM"/>
    <property type="match status" value="1"/>
</dbReference>
<dbReference type="CDD" id="cd00118">
    <property type="entry name" value="LysM"/>
    <property type="match status" value="1"/>
</dbReference>
<gene>
    <name evidence="2" type="ORF">F0225_07550</name>
</gene>
<dbReference type="InterPro" id="IPR018392">
    <property type="entry name" value="LysM"/>
</dbReference>
<protein>
    <submittedName>
        <fullName evidence="2">LysM peptidoglycan-binding domain-containing protein</fullName>
    </submittedName>
</protein>
<evidence type="ECO:0000313" key="3">
    <source>
        <dbReference type="Proteomes" id="UP000565719"/>
    </source>
</evidence>
<reference evidence="2 3" key="1">
    <citation type="submission" date="2019-09" db="EMBL/GenBank/DDBJ databases">
        <title>Draft genome sequencing and comparative genomics of hatchery-associated Vibrios.</title>
        <authorList>
            <person name="Kehlet-Delgado H."/>
            <person name="Mueller R.S."/>
        </authorList>
    </citation>
    <scope>NUCLEOTIDE SEQUENCE [LARGE SCALE GENOMIC DNA]</scope>
    <source>
        <strain evidence="2 3">99-46-Y</strain>
    </source>
</reference>
<dbReference type="EMBL" id="VTXC01000016">
    <property type="protein sequence ID" value="NOH71190.1"/>
    <property type="molecule type" value="Genomic_DNA"/>
</dbReference>
<dbReference type="SUPFAM" id="SSF54106">
    <property type="entry name" value="LysM domain"/>
    <property type="match status" value="1"/>
</dbReference>
<proteinExistence type="predicted"/>
<dbReference type="Gene3D" id="3.10.350.10">
    <property type="entry name" value="LysM domain"/>
    <property type="match status" value="1"/>
</dbReference>
<dbReference type="PROSITE" id="PS51782">
    <property type="entry name" value="LYSM"/>
    <property type="match status" value="1"/>
</dbReference>
<evidence type="ECO:0000259" key="1">
    <source>
        <dbReference type="PROSITE" id="PS51782"/>
    </source>
</evidence>
<dbReference type="AlphaFoldDB" id="A0A7Y3ZY63"/>
<accession>A0A7Y3ZY63</accession>
<dbReference type="Pfam" id="PF01476">
    <property type="entry name" value="LysM"/>
    <property type="match status" value="1"/>
</dbReference>
<dbReference type="Proteomes" id="UP000565719">
    <property type="component" value="Unassembled WGS sequence"/>
</dbReference>
<dbReference type="InterPro" id="IPR036779">
    <property type="entry name" value="LysM_dom_sf"/>
</dbReference>
<dbReference type="RefSeq" id="WP_171360568.1">
    <property type="nucleotide sequence ID" value="NZ_VTXC01000016.1"/>
</dbReference>
<organism evidence="2 3">
    <name type="scientific">Vibrio pectenicida</name>
    <dbReference type="NCBI Taxonomy" id="62763"/>
    <lineage>
        <taxon>Bacteria</taxon>
        <taxon>Pseudomonadati</taxon>
        <taxon>Pseudomonadota</taxon>
        <taxon>Gammaproteobacteria</taxon>
        <taxon>Vibrionales</taxon>
        <taxon>Vibrionaceae</taxon>
        <taxon>Vibrio</taxon>
    </lineage>
</organism>
<feature type="domain" description="LysM" evidence="1">
    <location>
        <begin position="5"/>
        <end position="53"/>
    </location>
</feature>
<name>A0A7Y3ZY63_9VIBR</name>
<evidence type="ECO:0000313" key="2">
    <source>
        <dbReference type="EMBL" id="NOH71190.1"/>
    </source>
</evidence>
<sequence>MSNKLIYTVNKGDTFSSITESINSAMPITVSQLMKANPNASPTDLQIGQELNIPLTSSSSYQLSPSAEMMGFWYPYTRPSPTNATLSIALYGWGPQKVIEWGNSNNVKDNLIGEKYLAFGGGGVEGKFTGQALDEINTAIKEEQIKSYHGIAYDIEIADAGLNDQFSMSFSLAKKLGYKVLVTVSHSAPYDDSDRDSLMSSFFANEDIDILSPQLYSSGSEPANNFSITSGSNIRWQDYASAKAKIVPSIVHDSYYPSAKQKFKTYGVELAGYIQWKAN</sequence>
<comment type="caution">
    <text evidence="2">The sequence shown here is derived from an EMBL/GenBank/DDBJ whole genome shotgun (WGS) entry which is preliminary data.</text>
</comment>